<dbReference type="EMBL" id="CP015249">
    <property type="protein sequence ID" value="ANB16359.1"/>
    <property type="molecule type" value="Genomic_DNA"/>
</dbReference>
<evidence type="ECO:0000256" key="1">
    <source>
        <dbReference type="SAM" id="Phobius"/>
    </source>
</evidence>
<dbReference type="AlphaFoldDB" id="A0A167GB25"/>
<feature type="transmembrane region" description="Helical" evidence="1">
    <location>
        <begin position="48"/>
        <end position="69"/>
    </location>
</feature>
<dbReference type="KEGG" id="dko:I596_322"/>
<keyword evidence="1" id="KW-0812">Transmembrane</keyword>
<gene>
    <name evidence="2" type="ORF">I596_322</name>
</gene>
<feature type="transmembrane region" description="Helical" evidence="1">
    <location>
        <begin position="179"/>
        <end position="200"/>
    </location>
</feature>
<protein>
    <submittedName>
        <fullName evidence="2">Uncharacterized protein</fullName>
    </submittedName>
</protein>
<accession>A0A167GB25</accession>
<reference evidence="2 3" key="1">
    <citation type="submission" date="2016-04" db="EMBL/GenBank/DDBJ databases">
        <title>Complete genome sequence of Dokdonella koreensis DS-123T.</title>
        <authorList>
            <person name="Kim J.F."/>
            <person name="Lee H."/>
            <person name="Kwak M.-J."/>
        </authorList>
    </citation>
    <scope>NUCLEOTIDE SEQUENCE [LARGE SCALE GENOMIC DNA]</scope>
    <source>
        <strain evidence="2 3">DS-123</strain>
    </source>
</reference>
<sequence length="244" mass="26409">MTLDPGPHGLAAPRRNLFFPTMAVLMLAAVVAGFWGTLFRPAEPLRPYLVVHGAIAVAWFALFTVQTLLAAAGRTDLHRRLGVAGVCLAIAVVASSLYTMAQLPANWRLQGIDVEARRGLVGLVLWGDFGALVAFGVLLCRAVLRRRRLDAHKRLMLLAMFSIMSPALIRLAALPPFAGFDGVVLTMLGLLALGLTLVAYDLATLRRLHRETLWGVPFFLVVHLAPAFALPGTSLDRWVMGVIG</sequence>
<organism evidence="2 3">
    <name type="scientific">Dokdonella koreensis DS-123</name>
    <dbReference type="NCBI Taxonomy" id="1300342"/>
    <lineage>
        <taxon>Bacteria</taxon>
        <taxon>Pseudomonadati</taxon>
        <taxon>Pseudomonadota</taxon>
        <taxon>Gammaproteobacteria</taxon>
        <taxon>Lysobacterales</taxon>
        <taxon>Rhodanobacteraceae</taxon>
        <taxon>Dokdonella</taxon>
    </lineage>
</organism>
<feature type="transmembrane region" description="Helical" evidence="1">
    <location>
        <begin position="212"/>
        <end position="230"/>
    </location>
</feature>
<name>A0A167GB25_9GAMM</name>
<keyword evidence="1" id="KW-0472">Membrane</keyword>
<dbReference type="Proteomes" id="UP000076830">
    <property type="component" value="Chromosome"/>
</dbReference>
<dbReference type="STRING" id="1300342.I596_322"/>
<proteinExistence type="predicted"/>
<feature type="transmembrane region" description="Helical" evidence="1">
    <location>
        <begin position="120"/>
        <end position="143"/>
    </location>
</feature>
<keyword evidence="3" id="KW-1185">Reference proteome</keyword>
<evidence type="ECO:0000313" key="3">
    <source>
        <dbReference type="Proteomes" id="UP000076830"/>
    </source>
</evidence>
<feature type="transmembrane region" description="Helical" evidence="1">
    <location>
        <begin position="81"/>
        <end position="100"/>
    </location>
</feature>
<dbReference type="PATRIC" id="fig|1300342.3.peg.312"/>
<feature type="transmembrane region" description="Helical" evidence="1">
    <location>
        <begin position="17"/>
        <end position="36"/>
    </location>
</feature>
<evidence type="ECO:0000313" key="2">
    <source>
        <dbReference type="EMBL" id="ANB16359.1"/>
    </source>
</evidence>
<feature type="transmembrane region" description="Helical" evidence="1">
    <location>
        <begin position="155"/>
        <end position="173"/>
    </location>
</feature>
<keyword evidence="1" id="KW-1133">Transmembrane helix</keyword>